<reference evidence="1 2" key="1">
    <citation type="submission" date="2017-03" db="EMBL/GenBank/DDBJ databases">
        <title>Complete genome sequence of Paenibacillus Kribbensis producing bioflocculants.</title>
        <authorList>
            <person name="Lee H.-G."/>
            <person name="Oh H.-M."/>
        </authorList>
    </citation>
    <scope>NUCLEOTIDE SEQUENCE [LARGE SCALE GENOMIC DNA]</scope>
    <source>
        <strain evidence="1 2">AM49</strain>
    </source>
</reference>
<evidence type="ECO:0000313" key="2">
    <source>
        <dbReference type="Proteomes" id="UP000214666"/>
    </source>
</evidence>
<sequence length="119" mass="13488">MKLIGSKQEQDFRKELEGSNIISAQDGKAKAILDVLRTTFGEVKTAYILNWTPEQGEDIFTILVDLDKIAKVEISRVNLSEVPIIETFNLKDFQKRLSKIFQIKLAVAIDLAKKEHQNG</sequence>
<dbReference type="Proteomes" id="UP000214666">
    <property type="component" value="Chromosome"/>
</dbReference>
<organism evidence="1 2">
    <name type="scientific">Paenibacillus kribbensis</name>
    <dbReference type="NCBI Taxonomy" id="172713"/>
    <lineage>
        <taxon>Bacteria</taxon>
        <taxon>Bacillati</taxon>
        <taxon>Bacillota</taxon>
        <taxon>Bacilli</taxon>
        <taxon>Bacillales</taxon>
        <taxon>Paenibacillaceae</taxon>
        <taxon>Paenibacillus</taxon>
    </lineage>
</organism>
<keyword evidence="2" id="KW-1185">Reference proteome</keyword>
<gene>
    <name evidence="1" type="ORF">B4V02_19955</name>
</gene>
<evidence type="ECO:0000313" key="1">
    <source>
        <dbReference type="EMBL" id="ASR48807.1"/>
    </source>
</evidence>
<dbReference type="RefSeq" id="WP_094156104.1">
    <property type="nucleotide sequence ID" value="NZ_CP020028.1"/>
</dbReference>
<dbReference type="KEGG" id="pkb:B4V02_19955"/>
<accession>A0A222WQG6</accession>
<name>A0A222WQG6_9BACL</name>
<protein>
    <submittedName>
        <fullName evidence="1">Uncharacterized protein</fullName>
    </submittedName>
</protein>
<dbReference type="OrthoDB" id="2876391at2"/>
<dbReference type="EMBL" id="CP020028">
    <property type="protein sequence ID" value="ASR48807.1"/>
    <property type="molecule type" value="Genomic_DNA"/>
</dbReference>
<proteinExistence type="predicted"/>
<dbReference type="AlphaFoldDB" id="A0A222WQG6"/>